<gene>
    <name evidence="2" type="ORF">UFOVP639_22</name>
</gene>
<protein>
    <submittedName>
        <fullName evidence="2">Uncharacterized protein</fullName>
    </submittedName>
</protein>
<proteinExistence type="predicted"/>
<organism evidence="2">
    <name type="scientific">uncultured Caudovirales phage</name>
    <dbReference type="NCBI Taxonomy" id="2100421"/>
    <lineage>
        <taxon>Viruses</taxon>
        <taxon>Duplodnaviria</taxon>
        <taxon>Heunggongvirae</taxon>
        <taxon>Uroviricota</taxon>
        <taxon>Caudoviricetes</taxon>
        <taxon>Peduoviridae</taxon>
        <taxon>Maltschvirus</taxon>
        <taxon>Maltschvirus maltsch</taxon>
    </lineage>
</organism>
<accession>A0A6J5N4H9</accession>
<name>A0A6J5N4H9_9CAUD</name>
<evidence type="ECO:0000256" key="1">
    <source>
        <dbReference type="SAM" id="MobiDB-lite"/>
    </source>
</evidence>
<reference evidence="2" key="1">
    <citation type="submission" date="2020-04" db="EMBL/GenBank/DDBJ databases">
        <authorList>
            <person name="Chiriac C."/>
            <person name="Salcher M."/>
            <person name="Ghai R."/>
            <person name="Kavagutti S V."/>
        </authorList>
    </citation>
    <scope>NUCLEOTIDE SEQUENCE</scope>
</reference>
<evidence type="ECO:0000313" key="2">
    <source>
        <dbReference type="EMBL" id="CAB4153698.1"/>
    </source>
</evidence>
<dbReference type="EMBL" id="LR796603">
    <property type="protein sequence ID" value="CAB4153698.1"/>
    <property type="molecule type" value="Genomic_DNA"/>
</dbReference>
<sequence length="93" mass="10612">MEPKKKGGVRVGAGRPRKDEEQEVINLLDKHIDRNIVAQKLLEKIKQGDMKAITLYFNYVYGKPIQAIEQTTNLTVGDINLSDLIAFEKKKEE</sequence>
<feature type="region of interest" description="Disordered" evidence="1">
    <location>
        <begin position="1"/>
        <end position="20"/>
    </location>
</feature>